<dbReference type="PANTHER" id="PTHR39867:SF1">
    <property type="entry name" value="HELICASE ATP-BINDING DOMAIN-CONTAINING PROTEIN"/>
    <property type="match status" value="1"/>
</dbReference>
<feature type="coiled-coil region" evidence="1">
    <location>
        <begin position="164"/>
        <end position="227"/>
    </location>
</feature>
<dbReference type="KEGG" id="psoj:PHYSODRAFT_324413"/>
<dbReference type="EMBL" id="JH159152">
    <property type="protein sequence ID" value="EGZ23175.1"/>
    <property type="molecule type" value="Genomic_DNA"/>
</dbReference>
<proteinExistence type="predicted"/>
<organism evidence="3 4">
    <name type="scientific">Phytophthora sojae (strain P6497)</name>
    <name type="common">Soybean stem and root rot agent</name>
    <name type="synonym">Phytophthora megasperma f. sp. glycines</name>
    <dbReference type="NCBI Taxonomy" id="1094619"/>
    <lineage>
        <taxon>Eukaryota</taxon>
        <taxon>Sar</taxon>
        <taxon>Stramenopiles</taxon>
        <taxon>Oomycota</taxon>
        <taxon>Peronosporomycetes</taxon>
        <taxon>Peronosporales</taxon>
        <taxon>Peronosporaceae</taxon>
        <taxon>Phytophthora</taxon>
    </lineage>
</organism>
<dbReference type="RefSeq" id="XP_009518463.1">
    <property type="nucleotide sequence ID" value="XM_009520168.1"/>
</dbReference>
<feature type="compositionally biased region" description="Basic and acidic residues" evidence="2">
    <location>
        <begin position="335"/>
        <end position="348"/>
    </location>
</feature>
<evidence type="ECO:0000256" key="2">
    <source>
        <dbReference type="SAM" id="MobiDB-lite"/>
    </source>
</evidence>
<evidence type="ECO:0000256" key="1">
    <source>
        <dbReference type="SAM" id="Coils"/>
    </source>
</evidence>
<keyword evidence="4" id="KW-1185">Reference proteome</keyword>
<evidence type="ECO:0000313" key="3">
    <source>
        <dbReference type="EMBL" id="EGZ23175.1"/>
    </source>
</evidence>
<feature type="compositionally biased region" description="Acidic residues" evidence="2">
    <location>
        <begin position="349"/>
        <end position="358"/>
    </location>
</feature>
<feature type="region of interest" description="Disordered" evidence="2">
    <location>
        <begin position="333"/>
        <end position="372"/>
    </location>
</feature>
<feature type="compositionally biased region" description="Basic and acidic residues" evidence="2">
    <location>
        <begin position="58"/>
        <end position="70"/>
    </location>
</feature>
<dbReference type="STRING" id="1094619.G4YVS7"/>
<dbReference type="GeneID" id="20645120"/>
<dbReference type="OMA" id="INYASMD"/>
<feature type="region of interest" description="Disordered" evidence="2">
    <location>
        <begin position="651"/>
        <end position="679"/>
    </location>
</feature>
<accession>G4YVS7</accession>
<reference evidence="3 4" key="1">
    <citation type="journal article" date="2006" name="Science">
        <title>Phytophthora genome sequences uncover evolutionary origins and mechanisms of pathogenesis.</title>
        <authorList>
            <person name="Tyler B.M."/>
            <person name="Tripathy S."/>
            <person name="Zhang X."/>
            <person name="Dehal P."/>
            <person name="Jiang R.H."/>
            <person name="Aerts A."/>
            <person name="Arredondo F.D."/>
            <person name="Baxter L."/>
            <person name="Bensasson D."/>
            <person name="Beynon J.L."/>
            <person name="Chapman J."/>
            <person name="Damasceno C.M."/>
            <person name="Dorrance A.E."/>
            <person name="Dou D."/>
            <person name="Dickerman A.W."/>
            <person name="Dubchak I.L."/>
            <person name="Garbelotto M."/>
            <person name="Gijzen M."/>
            <person name="Gordon S.G."/>
            <person name="Govers F."/>
            <person name="Grunwald N.J."/>
            <person name="Huang W."/>
            <person name="Ivors K.L."/>
            <person name="Jones R.W."/>
            <person name="Kamoun S."/>
            <person name="Krampis K."/>
            <person name="Lamour K.H."/>
            <person name="Lee M.K."/>
            <person name="McDonald W.H."/>
            <person name="Medina M."/>
            <person name="Meijer H.J."/>
            <person name="Nordberg E.K."/>
            <person name="Maclean D.J."/>
            <person name="Ospina-Giraldo M.D."/>
            <person name="Morris P.F."/>
            <person name="Phuntumart V."/>
            <person name="Putnam N.H."/>
            <person name="Rash S."/>
            <person name="Rose J.K."/>
            <person name="Sakihama Y."/>
            <person name="Salamov A.A."/>
            <person name="Savidor A."/>
            <person name="Scheuring C.F."/>
            <person name="Smith B.M."/>
            <person name="Sobral B.W."/>
            <person name="Terry A."/>
            <person name="Torto-Alalibo T.A."/>
            <person name="Win J."/>
            <person name="Xu Z."/>
            <person name="Zhang H."/>
            <person name="Grigoriev I.V."/>
            <person name="Rokhsar D.S."/>
            <person name="Boore J.L."/>
        </authorList>
    </citation>
    <scope>NUCLEOTIDE SEQUENCE [LARGE SCALE GENOMIC DNA]</scope>
    <source>
        <strain evidence="3 4">P6497</strain>
    </source>
</reference>
<evidence type="ECO:0000313" key="4">
    <source>
        <dbReference type="Proteomes" id="UP000002640"/>
    </source>
</evidence>
<feature type="compositionally biased region" description="Basic residues" evidence="2">
    <location>
        <begin position="661"/>
        <end position="671"/>
    </location>
</feature>
<feature type="compositionally biased region" description="Basic and acidic residues" evidence="2">
    <location>
        <begin position="651"/>
        <end position="660"/>
    </location>
</feature>
<dbReference type="PANTHER" id="PTHR39867">
    <property type="entry name" value="HELICASE ATP-BINDING DOMAIN-CONTAINING PROTEIN"/>
    <property type="match status" value="1"/>
</dbReference>
<sequence length="1511" mass="172393">MELGASKSTGVLPPGTGKFHRTSRNQQSEDEENGSSHFYSIEKMAAREVQEEQGGELHQPEQHHGVERPSRRVDVLDLDRCFDTAIHFASRKKHWEIVCEEKLSMLDQDFMAIHARIVQQYGSAAARENSSDDHKLLTRLLFDQKWSDVVMGELESMLTVSFQWQELKEEKDELELLTEEMQRTHQLHKEDAQSMKEQYEEEIDKLNTRFEAEKSEMEQRVTDSKEQLAKMGDTMRALNAIFRQMRDDTEKVKAVELRENYMRLEHKHEQCREEMEQLRPLVQEKQQLLGRIDELIQDQNALKDEIAGLNELLKTKDSIIASLMEEQSNLIAAQELKETREEELRRQEEEENEEEDEPREANGPSNDRRRGSISSTAVCVRCKEELRTMSANGGLAKGDKALDRLPTKKRRIQCLYFRIMLPNLGGRRPQRDISWTFSCMRSIMFAKQIDDSICKRTAGLFPLRIRMPEFVNAWFSPWKPLKDEKKVAEVDSLDESAVMDDMSDPNAAEQRLMQADEDREAKLFLSLLDEKFGEDEQVFMLHCYRVLDVLLGGRLNWGPLRDKVSYEIFAQEYALLFPEKSTKTGGLSATRRVPKTIWISPYHASLATSVILSKATETEREALDKKILEYVVSNVPEDERPEVYLEPKTKSWDVEPDVPHSKKRPALNRRGKLNDEPEEELPSQFVDANLWVELMMHEYKEEQAHRRAAIRLMFQTATTSAAASASESAAEMSLSAMLGINYASMDMEQFRVMVHTLNDEIPSFMVATLFRNAYTRGNGTVNFDSFMDAAETWQFFSTCMRLEPPSSVVSRLFGHPFSRSPAIMNPSSRAASIVHKFFTILGNEIDSTIEELPLWTRRMTDSLAYEISSSLVEGGFSDGVRLLTLFQRLIDNLGAAKLIRRETTGSLFSSNDLFCIEKALHGLLDFARHREKLSAELPIDAVRQKLSVKRVQMKFRKRLLQDHGAPLVMRSLMHRRYGSGVLNYRHQRAERPLIWLRLLISMILRLSMQSPRMIAVLGELSSISDAFHAGRSSLLQLTVSSALNGGVGPTPKPLFVEFIYDFFLENFGSRCESERMIHDVFYNCRSFVRSDPLASLFSYLCCMSNSCPEDRLLGQNEALAFLHAIFRSGLHDFRLINPARKTVSSDNTSNDPAPVASSVVSGVDFVPIVVVETILQTAFAKLSSDQKMRLRIRLLAAASTNNSEPPSGMEANSFLVFILQEWRRYVLHRLNEIRVACCEAENDLLHFEKLLQLEMLSSILQKVNITFTSEDLCVILRRLYITEKTPSHENDTPASKPDPMSDRIAAACFPLVTKETLSELQILEHAAPTPFEVKASPLLSYEFLVSTWNDYEEPCQRLLNDLRQVGKNNDIQAKALSRWPANSEAEGGSTVLYLSSSSSSNVVSSQDVAQLEAVHALFLERLQKLTQIFDTKLQEQNVAPTAVPNGGRRRASISIHRDGSLHLVDEVRSQETMVNETRKVFRQMFAGFVKLRAIGQLGDGALPDQWERRSV</sequence>
<dbReference type="Proteomes" id="UP000002640">
    <property type="component" value="Unassembled WGS sequence"/>
</dbReference>
<keyword evidence="1" id="KW-0175">Coiled coil</keyword>
<name>G4YVS7_PHYSP</name>
<feature type="region of interest" description="Disordered" evidence="2">
    <location>
        <begin position="1"/>
        <end position="70"/>
    </location>
</feature>
<dbReference type="InParanoid" id="G4YVS7"/>
<gene>
    <name evidence="3" type="ORF">PHYSODRAFT_324413</name>
</gene>
<protein>
    <submittedName>
        <fullName evidence="3">Uncharacterized protein</fullName>
    </submittedName>
</protein>